<comment type="caution">
    <text evidence="2">The sequence shown here is derived from an EMBL/GenBank/DDBJ whole genome shotgun (WGS) entry which is preliminary data.</text>
</comment>
<accession>A0A9E2SE01</accession>
<protein>
    <recommendedName>
        <fullName evidence="1">Carbohydrate-binding domain-containing protein</fullName>
    </recommendedName>
</protein>
<evidence type="ECO:0000259" key="1">
    <source>
        <dbReference type="Pfam" id="PF16011"/>
    </source>
</evidence>
<proteinExistence type="predicted"/>
<name>A0A9E2SE01_9BACT</name>
<evidence type="ECO:0000313" key="3">
    <source>
        <dbReference type="Proteomes" id="UP000812270"/>
    </source>
</evidence>
<sequence length="218" mass="24985">MNVTPVKEKVKASFLSVDFKREGIREVAEIMNGISRHTMKFAPWKEYAYMPHVSFSIGYSNDYIFLKYFVKEKEIRAQANQLQGSVWEDSCVEFFVSFDSGEKGYYNFEFNCFGNFLAAFGPSKTERQFLEKEVMKSIVTHASIIHHEDDDIQWELTAAIPVSSFVHSSINALQGTSCRANFYKCGDLLSDPHFVAWSNIESAAPNFHLPEYFGSVEF</sequence>
<dbReference type="GO" id="GO:0030246">
    <property type="term" value="F:carbohydrate binding"/>
    <property type="evidence" value="ECO:0007669"/>
    <property type="project" value="InterPro"/>
</dbReference>
<dbReference type="RefSeq" id="WP_217791916.1">
    <property type="nucleotide sequence ID" value="NZ_JAHSPG010000011.1"/>
</dbReference>
<dbReference type="Pfam" id="PF16011">
    <property type="entry name" value="CBM9_2"/>
    <property type="match status" value="1"/>
</dbReference>
<keyword evidence="3" id="KW-1185">Reference proteome</keyword>
<reference evidence="2" key="1">
    <citation type="submission" date="2021-06" db="EMBL/GenBank/DDBJ databases">
        <authorList>
            <person name="Huq M.A."/>
        </authorList>
    </citation>
    <scope>NUCLEOTIDE SEQUENCE</scope>
    <source>
        <strain evidence="2">MAH-26</strain>
    </source>
</reference>
<evidence type="ECO:0000313" key="2">
    <source>
        <dbReference type="EMBL" id="MBV4358240.1"/>
    </source>
</evidence>
<dbReference type="EMBL" id="JAHSPG010000011">
    <property type="protein sequence ID" value="MBV4358240.1"/>
    <property type="molecule type" value="Genomic_DNA"/>
</dbReference>
<gene>
    <name evidence="2" type="ORF">KTO63_13830</name>
</gene>
<dbReference type="InterPro" id="IPR010502">
    <property type="entry name" value="Carb-bd_dom_fam9"/>
</dbReference>
<dbReference type="Proteomes" id="UP000812270">
    <property type="component" value="Unassembled WGS sequence"/>
</dbReference>
<dbReference type="GO" id="GO:0004553">
    <property type="term" value="F:hydrolase activity, hydrolyzing O-glycosyl compounds"/>
    <property type="evidence" value="ECO:0007669"/>
    <property type="project" value="InterPro"/>
</dbReference>
<organism evidence="2 3">
    <name type="scientific">Pinibacter aurantiacus</name>
    <dbReference type="NCBI Taxonomy" id="2851599"/>
    <lineage>
        <taxon>Bacteria</taxon>
        <taxon>Pseudomonadati</taxon>
        <taxon>Bacteroidota</taxon>
        <taxon>Chitinophagia</taxon>
        <taxon>Chitinophagales</taxon>
        <taxon>Chitinophagaceae</taxon>
        <taxon>Pinibacter</taxon>
    </lineage>
</organism>
<dbReference type="GO" id="GO:0016052">
    <property type="term" value="P:carbohydrate catabolic process"/>
    <property type="evidence" value="ECO:0007669"/>
    <property type="project" value="InterPro"/>
</dbReference>
<feature type="domain" description="Carbohydrate-binding" evidence="1">
    <location>
        <begin position="34"/>
        <end position="218"/>
    </location>
</feature>
<dbReference type="CDD" id="cd09620">
    <property type="entry name" value="CBM9_like_3"/>
    <property type="match status" value="1"/>
</dbReference>
<dbReference type="AlphaFoldDB" id="A0A9E2SE01"/>